<accession>A0A1W0X8X8</accession>
<feature type="compositionally biased region" description="Low complexity" evidence="1">
    <location>
        <begin position="46"/>
        <end position="61"/>
    </location>
</feature>
<dbReference type="OrthoDB" id="10069032at2759"/>
<feature type="compositionally biased region" description="Polar residues" evidence="1">
    <location>
        <begin position="1"/>
        <end position="17"/>
    </location>
</feature>
<evidence type="ECO:0000313" key="2">
    <source>
        <dbReference type="EMBL" id="OQV23848.1"/>
    </source>
</evidence>
<feature type="compositionally biased region" description="Polar residues" evidence="1">
    <location>
        <begin position="296"/>
        <end position="306"/>
    </location>
</feature>
<feature type="region of interest" description="Disordered" evidence="1">
    <location>
        <begin position="291"/>
        <end position="471"/>
    </location>
</feature>
<protein>
    <submittedName>
        <fullName evidence="2">Uncharacterized protein</fullName>
    </submittedName>
</protein>
<dbReference type="EMBL" id="MTYJ01000009">
    <property type="protein sequence ID" value="OQV23848.1"/>
    <property type="molecule type" value="Genomic_DNA"/>
</dbReference>
<name>A0A1W0X8X8_HYPEX</name>
<proteinExistence type="predicted"/>
<sequence length="547" mass="57450">MAVQFVASQQQLPAQGSNPGGSYGRALLATQIGGGGPSGSFPQPPVSQQQQSFNNNYNQQGPVINSQDMKYPVGNSGQAAASQQQRPVSLESYGPLNLSEAPVHFPRSGSGQVPPGINNFNSKNLPAGPQFVDFSKPNNARCECYIATLTSNDTTDLMDLLLPFGTSRSITTERTDITCRELKTQCMQHCRIQRESCLASDLGTTLPGQDPPLSYGSYACKTLPTVEEIRKPAAIFYALNAMYCKDEGFISRLNDYYCCLNFRHPFVQGENLRLFSPNCIETMASEYCGGEPNEGNGLNSTSQSGLVTDGFEEPVTGTTEEPIVVRPTNGSDPAPPNFNSSSAGQSSNNNNNNTGEETNGGNNLQGADNNGAVSPVPFNNGNQDVTNQGTGQPFNNGNQNSNNQGTPAPFNSGNQNSNSQGTATPNIQNELPTTAPQNGSLNSENGTPTNPQITEDYDTPSGGGSSPAVTENGLQRAFGNVTLTPGGPNVTVPLVVPTSTIRPVPLNVTNASGATTNTAQTRNTTSSSGLTTARVVPLSTNTNSSAG</sequence>
<feature type="region of interest" description="Disordered" evidence="1">
    <location>
        <begin position="507"/>
        <end position="531"/>
    </location>
</feature>
<comment type="caution">
    <text evidence="2">The sequence shown here is derived from an EMBL/GenBank/DDBJ whole genome shotgun (WGS) entry which is preliminary data.</text>
</comment>
<evidence type="ECO:0000313" key="3">
    <source>
        <dbReference type="Proteomes" id="UP000192578"/>
    </source>
</evidence>
<dbReference type="AlphaFoldDB" id="A0A1W0X8X8"/>
<reference evidence="3" key="1">
    <citation type="submission" date="2017-01" db="EMBL/GenBank/DDBJ databases">
        <title>Comparative genomics of anhydrobiosis in the tardigrade Hypsibius dujardini.</title>
        <authorList>
            <person name="Yoshida Y."/>
            <person name="Koutsovoulos G."/>
            <person name="Laetsch D."/>
            <person name="Stevens L."/>
            <person name="Kumar S."/>
            <person name="Horikawa D."/>
            <person name="Ishino K."/>
            <person name="Komine S."/>
            <person name="Tomita M."/>
            <person name="Blaxter M."/>
            <person name="Arakawa K."/>
        </authorList>
    </citation>
    <scope>NUCLEOTIDE SEQUENCE [LARGE SCALE GENOMIC DNA]</scope>
    <source>
        <strain evidence="3">Z151</strain>
    </source>
</reference>
<keyword evidence="3" id="KW-1185">Reference proteome</keyword>
<feature type="compositionally biased region" description="Low complexity" evidence="1">
    <location>
        <begin position="337"/>
        <end position="366"/>
    </location>
</feature>
<feature type="compositionally biased region" description="Polar residues" evidence="1">
    <location>
        <begin position="367"/>
        <end position="390"/>
    </location>
</feature>
<feature type="compositionally biased region" description="Polar residues" evidence="1">
    <location>
        <begin position="422"/>
        <end position="453"/>
    </location>
</feature>
<feature type="region of interest" description="Disordered" evidence="1">
    <location>
        <begin position="1"/>
        <end position="86"/>
    </location>
</feature>
<gene>
    <name evidence="2" type="ORF">BV898_02198</name>
</gene>
<feature type="compositionally biased region" description="Low complexity" evidence="1">
    <location>
        <begin position="391"/>
        <end position="421"/>
    </location>
</feature>
<feature type="compositionally biased region" description="Low complexity" evidence="1">
    <location>
        <begin position="514"/>
        <end position="528"/>
    </location>
</feature>
<dbReference type="Proteomes" id="UP000192578">
    <property type="component" value="Unassembled WGS sequence"/>
</dbReference>
<evidence type="ECO:0000256" key="1">
    <source>
        <dbReference type="SAM" id="MobiDB-lite"/>
    </source>
</evidence>
<organism evidence="2 3">
    <name type="scientific">Hypsibius exemplaris</name>
    <name type="common">Freshwater tardigrade</name>
    <dbReference type="NCBI Taxonomy" id="2072580"/>
    <lineage>
        <taxon>Eukaryota</taxon>
        <taxon>Metazoa</taxon>
        <taxon>Ecdysozoa</taxon>
        <taxon>Tardigrada</taxon>
        <taxon>Eutardigrada</taxon>
        <taxon>Parachela</taxon>
        <taxon>Hypsibioidea</taxon>
        <taxon>Hypsibiidae</taxon>
        <taxon>Hypsibius</taxon>
    </lineage>
</organism>